<feature type="chain" id="PRO_5024991659" evidence="1">
    <location>
        <begin position="22"/>
        <end position="80"/>
    </location>
</feature>
<proteinExistence type="predicted"/>
<accession>A0A646QCV0</accession>
<dbReference type="EMBL" id="GHBY01000296">
    <property type="protein sequence ID" value="MUP40473.1"/>
    <property type="molecule type" value="Transcribed_RNA"/>
</dbReference>
<evidence type="ECO:0000313" key="2">
    <source>
        <dbReference type="EMBL" id="MUP40473.1"/>
    </source>
</evidence>
<keyword evidence="1" id="KW-0732">Signal</keyword>
<reference evidence="2" key="1">
    <citation type="submission" date="2018-11" db="EMBL/GenBank/DDBJ databases">
        <title>Venom-gland transcriptomics and venom proteomics of the Florida green centipede (Hemiscolopendra marginata) reveal sex-based variation in a centipede venom.</title>
        <authorList>
            <person name="Nystrom G.S."/>
            <person name="Ward M.J."/>
            <person name="Ellsworth S.A."/>
            <person name="Rokyta D.R."/>
        </authorList>
    </citation>
    <scope>NUCLEOTIDE SEQUENCE</scope>
    <source>
        <tissue evidence="2">Venom gland</tissue>
    </source>
</reference>
<evidence type="ECO:0000256" key="1">
    <source>
        <dbReference type="SAM" id="SignalP"/>
    </source>
</evidence>
<protein>
    <submittedName>
        <fullName evidence="2">Venom protein</fullName>
    </submittedName>
</protein>
<sequence>MRKELFLVSIFIVLLALPGFSFPKGSLIAEERKAISATDCKQMCEYEIGRGEPVINEVKNNMCYCGLESKGRYTVIFKDL</sequence>
<organism evidence="2">
    <name type="scientific">Hemiscolopendra marginata</name>
    <dbReference type="NCBI Taxonomy" id="943146"/>
    <lineage>
        <taxon>Eukaryota</taxon>
        <taxon>Metazoa</taxon>
        <taxon>Ecdysozoa</taxon>
        <taxon>Arthropoda</taxon>
        <taxon>Myriapoda</taxon>
        <taxon>Chilopoda</taxon>
        <taxon>Pleurostigmophora</taxon>
        <taxon>Scolopendromorpha</taxon>
        <taxon>Scolopendridae</taxon>
        <taxon>Hemiscolopendra</taxon>
    </lineage>
</organism>
<dbReference type="AlphaFoldDB" id="A0A646QCV0"/>
<feature type="signal peptide" evidence="1">
    <location>
        <begin position="1"/>
        <end position="21"/>
    </location>
</feature>
<name>A0A646QCV0_9MYRI</name>